<name>A0A2H0YZ52_9BACT</name>
<proteinExistence type="predicted"/>
<evidence type="ECO:0000256" key="2">
    <source>
        <dbReference type="SAM" id="Phobius"/>
    </source>
</evidence>
<reference evidence="4" key="1">
    <citation type="submission" date="2017-09" db="EMBL/GenBank/DDBJ databases">
        <title>Depth-based differentiation of microbial function through sediment-hosted aquifers and enrichment of novel symbionts in the deep terrestrial subsurface.</title>
        <authorList>
            <person name="Probst A.J."/>
            <person name="Ladd B."/>
            <person name="Jarett J.K."/>
            <person name="Geller-Mcgrath D.E."/>
            <person name="Sieber C.M.K."/>
            <person name="Emerson J.B."/>
            <person name="Anantharaman K."/>
            <person name="Thomas B.C."/>
            <person name="Malmstrom R."/>
            <person name="Stieglmeier M."/>
            <person name="Klingl A."/>
            <person name="Woyke T."/>
            <person name="Ryan C.M."/>
            <person name="Banfield J.F."/>
        </authorList>
    </citation>
    <scope>NUCLEOTIDE SEQUENCE [LARGE SCALE GENOMIC DNA]</scope>
</reference>
<evidence type="ECO:0000313" key="3">
    <source>
        <dbReference type="EMBL" id="PIS43589.1"/>
    </source>
</evidence>
<dbReference type="AlphaFoldDB" id="A0A2H0YZ52"/>
<keyword evidence="2" id="KW-0472">Membrane</keyword>
<organism evidence="3 4">
    <name type="scientific">Candidatus Kaiserbacteria bacterium CG08_land_8_20_14_0_20_50_21</name>
    <dbReference type="NCBI Taxonomy" id="1974604"/>
    <lineage>
        <taxon>Bacteria</taxon>
        <taxon>Candidatus Kaiseribacteriota</taxon>
    </lineage>
</organism>
<keyword evidence="2" id="KW-0812">Transmembrane</keyword>
<accession>A0A2H0YZ52</accession>
<sequence>MNQVIDQGSSNKTETWYIAGAIVVIAVLALWYFYERQAPTAGTQPTAVEQAQTPSLSSGNTTADISADLNQIPDDSAALNQAEAASAQDVSGF</sequence>
<gene>
    <name evidence="3" type="ORF">COT23_00430</name>
</gene>
<keyword evidence="2" id="KW-1133">Transmembrane helix</keyword>
<evidence type="ECO:0000313" key="4">
    <source>
        <dbReference type="Proteomes" id="UP000228687"/>
    </source>
</evidence>
<evidence type="ECO:0000256" key="1">
    <source>
        <dbReference type="SAM" id="MobiDB-lite"/>
    </source>
</evidence>
<feature type="compositionally biased region" description="Polar residues" evidence="1">
    <location>
        <begin position="42"/>
        <end position="64"/>
    </location>
</feature>
<feature type="region of interest" description="Disordered" evidence="1">
    <location>
        <begin position="42"/>
        <end position="70"/>
    </location>
</feature>
<comment type="caution">
    <text evidence="3">The sequence shown here is derived from an EMBL/GenBank/DDBJ whole genome shotgun (WGS) entry which is preliminary data.</text>
</comment>
<dbReference type="EMBL" id="PEXT01000009">
    <property type="protein sequence ID" value="PIS43589.1"/>
    <property type="molecule type" value="Genomic_DNA"/>
</dbReference>
<protein>
    <submittedName>
        <fullName evidence="3">Uncharacterized protein</fullName>
    </submittedName>
</protein>
<dbReference type="Proteomes" id="UP000228687">
    <property type="component" value="Unassembled WGS sequence"/>
</dbReference>
<feature type="transmembrane region" description="Helical" evidence="2">
    <location>
        <begin position="16"/>
        <end position="34"/>
    </location>
</feature>